<dbReference type="SMART" id="SM00133">
    <property type="entry name" value="S_TK_X"/>
    <property type="match status" value="1"/>
</dbReference>
<dbReference type="GO" id="GO:0004674">
    <property type="term" value="F:protein serine/threonine kinase activity"/>
    <property type="evidence" value="ECO:0007669"/>
    <property type="project" value="UniProtKB-KW"/>
</dbReference>
<evidence type="ECO:0000256" key="4">
    <source>
        <dbReference type="ARBA" id="ARBA00022553"/>
    </source>
</evidence>
<comment type="catalytic activity">
    <reaction evidence="10">
        <text>L-seryl-[protein] + ATP = O-phospho-L-seryl-[protein] + ADP + H(+)</text>
        <dbReference type="Rhea" id="RHEA:17989"/>
        <dbReference type="Rhea" id="RHEA-COMP:9863"/>
        <dbReference type="Rhea" id="RHEA-COMP:11604"/>
        <dbReference type="ChEBI" id="CHEBI:15378"/>
        <dbReference type="ChEBI" id="CHEBI:29999"/>
        <dbReference type="ChEBI" id="CHEBI:30616"/>
        <dbReference type="ChEBI" id="CHEBI:83421"/>
        <dbReference type="ChEBI" id="CHEBI:456216"/>
        <dbReference type="EC" id="2.7.11.1"/>
    </reaction>
</comment>
<evidence type="ECO:0000259" key="12">
    <source>
        <dbReference type="PROSITE" id="PS50011"/>
    </source>
</evidence>
<evidence type="ECO:0000256" key="11">
    <source>
        <dbReference type="PROSITE-ProRule" id="PRU10141"/>
    </source>
</evidence>
<protein>
    <recommendedName>
        <fullName evidence="2">non-specific serine/threonine protein kinase</fullName>
        <ecNumber evidence="2">2.7.11.1</ecNumber>
    </recommendedName>
</protein>
<name>A0AAW0IQ94_QUESU</name>
<organism evidence="14 15">
    <name type="scientific">Quercus suber</name>
    <name type="common">Cork oak</name>
    <dbReference type="NCBI Taxonomy" id="58331"/>
    <lineage>
        <taxon>Eukaryota</taxon>
        <taxon>Viridiplantae</taxon>
        <taxon>Streptophyta</taxon>
        <taxon>Embryophyta</taxon>
        <taxon>Tracheophyta</taxon>
        <taxon>Spermatophyta</taxon>
        <taxon>Magnoliopsida</taxon>
        <taxon>eudicotyledons</taxon>
        <taxon>Gunneridae</taxon>
        <taxon>Pentapetalae</taxon>
        <taxon>rosids</taxon>
        <taxon>fabids</taxon>
        <taxon>Fagales</taxon>
        <taxon>Fagaceae</taxon>
        <taxon>Quercus</taxon>
    </lineage>
</organism>
<feature type="binding site" evidence="11">
    <location>
        <position position="118"/>
    </location>
    <ligand>
        <name>ATP</name>
        <dbReference type="ChEBI" id="CHEBI:30616"/>
    </ligand>
</feature>
<feature type="domain" description="Protein kinase" evidence="12">
    <location>
        <begin position="1"/>
        <end position="274"/>
    </location>
</feature>
<comment type="caution">
    <text evidence="14">The sequence shown here is derived from an EMBL/GenBank/DDBJ whole genome shotgun (WGS) entry which is preliminary data.</text>
</comment>
<evidence type="ECO:0000256" key="7">
    <source>
        <dbReference type="ARBA" id="ARBA00022777"/>
    </source>
</evidence>
<dbReference type="SUPFAM" id="SSF56112">
    <property type="entry name" value="Protein kinase-like (PK-like)"/>
    <property type="match status" value="1"/>
</dbReference>
<dbReference type="Pfam" id="PF00433">
    <property type="entry name" value="Pkinase_C"/>
    <property type="match status" value="1"/>
</dbReference>
<dbReference type="Pfam" id="PF00069">
    <property type="entry name" value="Pkinase"/>
    <property type="match status" value="2"/>
</dbReference>
<dbReference type="PROSITE" id="PS00107">
    <property type="entry name" value="PROTEIN_KINASE_ATP"/>
    <property type="match status" value="1"/>
</dbReference>
<comment type="catalytic activity">
    <reaction evidence="9">
        <text>L-threonyl-[protein] + ATP = O-phospho-L-threonyl-[protein] + ADP + H(+)</text>
        <dbReference type="Rhea" id="RHEA:46608"/>
        <dbReference type="Rhea" id="RHEA-COMP:11060"/>
        <dbReference type="Rhea" id="RHEA-COMP:11605"/>
        <dbReference type="ChEBI" id="CHEBI:15378"/>
        <dbReference type="ChEBI" id="CHEBI:30013"/>
        <dbReference type="ChEBI" id="CHEBI:30616"/>
        <dbReference type="ChEBI" id="CHEBI:61977"/>
        <dbReference type="ChEBI" id="CHEBI:456216"/>
        <dbReference type="EC" id="2.7.11.1"/>
    </reaction>
</comment>
<dbReference type="Gene3D" id="1.10.510.10">
    <property type="entry name" value="Transferase(Phosphotransferase) domain 1"/>
    <property type="match status" value="2"/>
</dbReference>
<dbReference type="PROSITE" id="PS50011">
    <property type="entry name" value="PROTEIN_KINASE_DOM"/>
    <property type="match status" value="1"/>
</dbReference>
<dbReference type="InterPro" id="IPR050839">
    <property type="entry name" value="Rho-assoc_Ser/Thr_Kinase"/>
</dbReference>
<proteinExistence type="inferred from homology"/>
<evidence type="ECO:0000256" key="6">
    <source>
        <dbReference type="ARBA" id="ARBA00022741"/>
    </source>
</evidence>
<dbReference type="InterPro" id="IPR000961">
    <property type="entry name" value="AGC-kinase_C"/>
</dbReference>
<evidence type="ECO:0000256" key="1">
    <source>
        <dbReference type="ARBA" id="ARBA00009903"/>
    </source>
</evidence>
<evidence type="ECO:0000313" key="14">
    <source>
        <dbReference type="EMBL" id="KAK7816438.1"/>
    </source>
</evidence>
<reference evidence="14 15" key="1">
    <citation type="journal article" date="2018" name="Sci. Data">
        <title>The draft genome sequence of cork oak.</title>
        <authorList>
            <person name="Ramos A.M."/>
            <person name="Usie A."/>
            <person name="Barbosa P."/>
            <person name="Barros P.M."/>
            <person name="Capote T."/>
            <person name="Chaves I."/>
            <person name="Simoes F."/>
            <person name="Abreu I."/>
            <person name="Carrasquinho I."/>
            <person name="Faro C."/>
            <person name="Guimaraes J.B."/>
            <person name="Mendonca D."/>
            <person name="Nobrega F."/>
            <person name="Rodrigues L."/>
            <person name="Saibo N.J.M."/>
            <person name="Varela M.C."/>
            <person name="Egas C."/>
            <person name="Matos J."/>
            <person name="Miguel C.M."/>
            <person name="Oliveira M.M."/>
            <person name="Ricardo C.P."/>
            <person name="Goncalves S."/>
        </authorList>
    </citation>
    <scope>NUCLEOTIDE SEQUENCE [LARGE SCALE GENOMIC DNA]</scope>
    <source>
        <strain evidence="15">cv. HL8</strain>
    </source>
</reference>
<keyword evidence="8 11" id="KW-0067">ATP-binding</keyword>
<dbReference type="GO" id="GO:0005737">
    <property type="term" value="C:cytoplasm"/>
    <property type="evidence" value="ECO:0007669"/>
    <property type="project" value="UniProtKB-ARBA"/>
</dbReference>
<dbReference type="EMBL" id="PKMF04000938">
    <property type="protein sequence ID" value="KAK7816438.1"/>
    <property type="molecule type" value="Genomic_DNA"/>
</dbReference>
<dbReference type="InterPro" id="IPR059233">
    <property type="entry name" value="MobB_NdrA/B/Cbk1"/>
</dbReference>
<dbReference type="AlphaFoldDB" id="A0AAW0IQ94"/>
<keyword evidence="15" id="KW-1185">Reference proteome</keyword>
<dbReference type="Gene3D" id="3.30.200.20">
    <property type="entry name" value="Phosphorylase Kinase, domain 1"/>
    <property type="match status" value="3"/>
</dbReference>
<keyword evidence="6 11" id="KW-0547">Nucleotide-binding</keyword>
<evidence type="ECO:0000313" key="15">
    <source>
        <dbReference type="Proteomes" id="UP000237347"/>
    </source>
</evidence>
<keyword evidence="3" id="KW-0723">Serine/threonine-protein kinase</keyword>
<dbReference type="CDD" id="cd21742">
    <property type="entry name" value="MobB_NDR_LATS-like"/>
    <property type="match status" value="1"/>
</dbReference>
<dbReference type="PANTHER" id="PTHR22988">
    <property type="entry name" value="MYOTONIC DYSTROPHY S/T KINASE-RELATED"/>
    <property type="match status" value="1"/>
</dbReference>
<gene>
    <name evidence="14" type="primary">ndrA_1</name>
    <name evidence="14" type="ORF">CFP56_044084</name>
</gene>
<evidence type="ECO:0000256" key="5">
    <source>
        <dbReference type="ARBA" id="ARBA00022679"/>
    </source>
</evidence>
<dbReference type="PANTHER" id="PTHR22988:SF76">
    <property type="entry name" value="CHROMOSOME UNDETERMINED SCAFFOLD_135, WHOLE GENOME SHOTGUN SEQUENCE"/>
    <property type="match status" value="1"/>
</dbReference>
<dbReference type="InterPro" id="IPR011009">
    <property type="entry name" value="Kinase-like_dom_sf"/>
</dbReference>
<keyword evidence="4" id="KW-0597">Phosphoprotein</keyword>
<comment type="similarity">
    <text evidence="1">Belongs to the protein kinase superfamily. AGC Ser/Thr protein kinase family.</text>
</comment>
<sequence>MEDRKEEEEVLGSSLTMEKVAAAKQFIENHYRAQMKNIQERKERRWVLERKLATSDVPEEEQINLIKDLERKETEFMRLKRHKICVDDFELLTIIGRGAFGEVRLCQEKKSGNIYAMKKLKKSEMVKRGQDAEYLYLIMEYLPGGDMMTLLMRADTLTENVARFYIAQSVLAIESIHKHNYIHRWSLGAIMYEMLVGYPPFYSDDPMTTCRKVTSSKLFTWKFSFYCSLEKSLKIPEEAKLTLEAKDLICRLLCDVEQRLGTGGACQIKAHPWFKDVVWDKLYEMEAAFKPEVNGELDTQNFMKFDELDPPAQARTGSGPSRKMLLTPKDLSFVGYTYKNFDAVKGLNQTFGNSRTDYTTKQTAEDTEVQMLASSGDPMLP</sequence>
<dbReference type="InterPro" id="IPR000719">
    <property type="entry name" value="Prot_kinase_dom"/>
</dbReference>
<evidence type="ECO:0000256" key="8">
    <source>
        <dbReference type="ARBA" id="ARBA00022840"/>
    </source>
</evidence>
<evidence type="ECO:0000256" key="3">
    <source>
        <dbReference type="ARBA" id="ARBA00022527"/>
    </source>
</evidence>
<evidence type="ECO:0000256" key="10">
    <source>
        <dbReference type="ARBA" id="ARBA00048679"/>
    </source>
</evidence>
<evidence type="ECO:0000259" key="13">
    <source>
        <dbReference type="PROSITE" id="PS51285"/>
    </source>
</evidence>
<dbReference type="Proteomes" id="UP000237347">
    <property type="component" value="Unassembled WGS sequence"/>
</dbReference>
<dbReference type="InterPro" id="IPR017892">
    <property type="entry name" value="Pkinase_C"/>
</dbReference>
<dbReference type="InterPro" id="IPR017441">
    <property type="entry name" value="Protein_kinase_ATP_BS"/>
</dbReference>
<dbReference type="EC" id="2.7.11.1" evidence="2"/>
<accession>A0AAW0IQ94</accession>
<keyword evidence="7 14" id="KW-0418">Kinase</keyword>
<evidence type="ECO:0000256" key="9">
    <source>
        <dbReference type="ARBA" id="ARBA00047899"/>
    </source>
</evidence>
<dbReference type="SMART" id="SM00220">
    <property type="entry name" value="S_TKc"/>
    <property type="match status" value="1"/>
</dbReference>
<keyword evidence="5" id="KW-0808">Transferase</keyword>
<evidence type="ECO:0000256" key="2">
    <source>
        <dbReference type="ARBA" id="ARBA00012513"/>
    </source>
</evidence>
<dbReference type="GO" id="GO:0005524">
    <property type="term" value="F:ATP binding"/>
    <property type="evidence" value="ECO:0007669"/>
    <property type="project" value="UniProtKB-UniRule"/>
</dbReference>
<feature type="domain" description="AGC-kinase C-terminal" evidence="13">
    <location>
        <begin position="275"/>
        <end position="348"/>
    </location>
</feature>
<dbReference type="FunFam" id="3.30.200.20:FF:000063">
    <property type="entry name" value="Non-specific serine/threonine protein kinase"/>
    <property type="match status" value="1"/>
</dbReference>
<dbReference type="PROSITE" id="PS51285">
    <property type="entry name" value="AGC_KINASE_CTER"/>
    <property type="match status" value="1"/>
</dbReference>